<feature type="repeat" description="WD" evidence="1">
    <location>
        <begin position="643"/>
        <end position="684"/>
    </location>
</feature>
<keyword evidence="1" id="KW-0853">WD repeat</keyword>
<evidence type="ECO:0000313" key="4">
    <source>
        <dbReference type="EnsemblMetazoa" id="CapteP22608"/>
    </source>
</evidence>
<dbReference type="STRING" id="283909.R7VL36"/>
<dbReference type="Gene3D" id="2.130.10.10">
    <property type="entry name" value="YVTN repeat-like/Quinoprotein amine dehydrogenase"/>
    <property type="match status" value="4"/>
</dbReference>
<feature type="region of interest" description="Disordered" evidence="2">
    <location>
        <begin position="745"/>
        <end position="780"/>
    </location>
</feature>
<organism evidence="4 5">
    <name type="scientific">Capitella teleta</name>
    <name type="common">Polychaete worm</name>
    <dbReference type="NCBI Taxonomy" id="283909"/>
    <lineage>
        <taxon>Eukaryota</taxon>
        <taxon>Metazoa</taxon>
        <taxon>Spiralia</taxon>
        <taxon>Lophotrochozoa</taxon>
        <taxon>Annelida</taxon>
        <taxon>Polychaeta</taxon>
        <taxon>Sedentaria</taxon>
        <taxon>Scolecida</taxon>
        <taxon>Capitellidae</taxon>
        <taxon>Capitella</taxon>
    </lineage>
</organism>
<dbReference type="EMBL" id="AMQN01003927">
    <property type="status" value="NOT_ANNOTATED_CDS"/>
    <property type="molecule type" value="Genomic_DNA"/>
</dbReference>
<dbReference type="SUPFAM" id="SSF50978">
    <property type="entry name" value="WD40 repeat-like"/>
    <property type="match status" value="2"/>
</dbReference>
<dbReference type="OrthoDB" id="6154712at2759"/>
<accession>X2AXL8</accession>
<dbReference type="PANTHER" id="PTHR45589:SF1">
    <property type="entry name" value="WD REPEAT DOMAIN 62, ISOFORM G"/>
    <property type="match status" value="1"/>
</dbReference>
<feature type="region of interest" description="Disordered" evidence="2">
    <location>
        <begin position="696"/>
        <end position="715"/>
    </location>
</feature>
<dbReference type="OMA" id="SANMTFD"/>
<dbReference type="InterPro" id="IPR056162">
    <property type="entry name" value="WD40_MABP1-WDR62_2nd"/>
</dbReference>
<name>X2AXL8_CAPTE</name>
<feature type="compositionally biased region" description="Basic and acidic residues" evidence="2">
    <location>
        <begin position="771"/>
        <end position="780"/>
    </location>
</feature>
<sequence length="780" mass="86706">MERVLGLTVSNTSSLSLDPHSGLVAYPAGCVVVLYNHIKKKQRFIINRAKKAFTCLAFSRDGKHLVTGETGHQPAVRVWEVESLTQVSEFVAHKFGINCVDFSPNSKFIVSIGSQHDMGINVFNWKSNLKMASNKVANKVTAVCFSEDSNAFVTVGTRHVKFWDLDSSCKSRINQTVPLNGRNAILGDQKNNVFCAVAFGQGAQSSSVYTVTQSGLLCEFNEQRQLSKWVELRTNSAYSLAVCGNNIFIGCTEGIIRVFNAQLHFVSTLPKPHPLGVDVAAMNTLSDVKAPLQSQAYADVIALRFDRCTQRLVAVYNDHSLYLWDVRDPKKVGKTRSFLFHSSCIWAVERALPEGSFITASGDNTIRIWNLDPQMDSGTPFRRNLYSNELLKIIYADPENANLSDKEYNLGGKTDKTDTNFQEKNGVRVIQVSPDGQQLASGDRIGNIRIHRLQDMQQIKILEAHDSEVLCLEFCKPQLGVRLLASASRDRMLHILDVEQDFGLVQTLDCHSAAITAVHFVQEGEDELVLLSCGADKSLLFSTAQQNPDFQFVLGRHLVSQTTLYDMTVDPTGKYVATACQDRNLRIYNVKNGKQKKCYPASVASDGVLLRVELDPSGSYVATSCDKCVSIYNFFSGECVASMMGHSEVITAIKFTNDLRHVITASGDGCIFMWRLPSEMTEQMRQRSADLRIKHNNNLTKTPPPAQPQTPAMSSFREDSVINQTMSEPAERAYRFSVGQLPSWAKKQLQDSGPIAEMEPQLPSDGGLKGRWAEQRKEPL</sequence>
<dbReference type="Pfam" id="PF24782">
    <property type="entry name" value="WD40_MABP1-WDR62_2nd"/>
    <property type="match status" value="1"/>
</dbReference>
<dbReference type="InterPro" id="IPR001680">
    <property type="entry name" value="WD40_rpt"/>
</dbReference>
<reference evidence="5" key="2">
    <citation type="journal article" date="2013" name="Nature">
        <title>Insights into bilaterian evolution from three spiralian genomes.</title>
        <authorList>
            <person name="Simakov O."/>
            <person name="Marletaz F."/>
            <person name="Cho S.J."/>
            <person name="Edsinger-Gonzales E."/>
            <person name="Havlak P."/>
            <person name="Hellsten U."/>
            <person name="Kuo D.H."/>
            <person name="Larsson T."/>
            <person name="Lv J."/>
            <person name="Arendt D."/>
            <person name="Savage R."/>
            <person name="Osoegawa K."/>
            <person name="de Jong P."/>
            <person name="Grimwood J."/>
            <person name="Chapman J.A."/>
            <person name="Shapiro H."/>
            <person name="Aerts A."/>
            <person name="Otillar R.P."/>
            <person name="Terry A.Y."/>
            <person name="Boore J.L."/>
            <person name="Grigoriev I.V."/>
            <person name="Lindberg D.R."/>
            <person name="Seaver E.C."/>
            <person name="Weisblat D.A."/>
            <person name="Putnam N.H."/>
            <person name="Rokhsar D.S."/>
        </authorList>
    </citation>
    <scope>NUCLEOTIDE SEQUENCE</scope>
    <source>
        <strain evidence="5">I ESC-2004</strain>
    </source>
</reference>
<dbReference type="PANTHER" id="PTHR45589">
    <property type="entry name" value="WD REPEAT DOMAIN 62, ISOFORM G"/>
    <property type="match status" value="1"/>
</dbReference>
<dbReference type="EnsemblMetazoa" id="CapteT22608">
    <property type="protein sequence ID" value="CapteP22608"/>
    <property type="gene ID" value="CapteG22608"/>
</dbReference>
<dbReference type="Pfam" id="PF00400">
    <property type="entry name" value="WD40"/>
    <property type="match status" value="3"/>
</dbReference>
<dbReference type="HOGENOM" id="CLU_002067_2_0_1"/>
<dbReference type="PROSITE" id="PS50294">
    <property type="entry name" value="WD_REPEATS_REGION"/>
    <property type="match status" value="1"/>
</dbReference>
<dbReference type="Proteomes" id="UP000014760">
    <property type="component" value="Unassembled WGS sequence"/>
</dbReference>
<keyword evidence="5" id="KW-1185">Reference proteome</keyword>
<dbReference type="SMART" id="SM00320">
    <property type="entry name" value="WD40"/>
    <property type="match status" value="12"/>
</dbReference>
<reference evidence="5" key="1">
    <citation type="submission" date="2012-12" db="EMBL/GenBank/DDBJ databases">
        <authorList>
            <person name="Hellsten U."/>
            <person name="Grimwood J."/>
            <person name="Chapman J.A."/>
            <person name="Shapiro H."/>
            <person name="Aerts A."/>
            <person name="Otillar R.P."/>
            <person name="Terry A.Y."/>
            <person name="Boore J.L."/>
            <person name="Simakov O."/>
            <person name="Marletaz F."/>
            <person name="Cho S.-J."/>
            <person name="Edsinger-Gonzales E."/>
            <person name="Havlak P."/>
            <person name="Kuo D.-H."/>
            <person name="Larsson T."/>
            <person name="Lv J."/>
            <person name="Arendt D."/>
            <person name="Savage R."/>
            <person name="Osoegawa K."/>
            <person name="de Jong P."/>
            <person name="Lindberg D.R."/>
            <person name="Seaver E.C."/>
            <person name="Weisblat D.A."/>
            <person name="Putnam N.H."/>
            <person name="Grigoriev I.V."/>
            <person name="Rokhsar D.S."/>
        </authorList>
    </citation>
    <scope>NUCLEOTIDE SEQUENCE</scope>
    <source>
        <strain evidence="5">I ESC-2004</strain>
    </source>
</reference>
<evidence type="ECO:0000313" key="5">
    <source>
        <dbReference type="Proteomes" id="UP000014760"/>
    </source>
</evidence>
<dbReference type="InterPro" id="IPR052779">
    <property type="entry name" value="WDR62"/>
</dbReference>
<feature type="repeat" description="WD" evidence="1">
    <location>
        <begin position="338"/>
        <end position="372"/>
    </location>
</feature>
<evidence type="ECO:0000256" key="2">
    <source>
        <dbReference type="SAM" id="MobiDB-lite"/>
    </source>
</evidence>
<dbReference type="InterPro" id="IPR015943">
    <property type="entry name" value="WD40/YVTN_repeat-like_dom_sf"/>
</dbReference>
<feature type="domain" description="MABP1/WDR62 second WD40" evidence="3">
    <location>
        <begin position="349"/>
        <end position="676"/>
    </location>
</feature>
<protein>
    <recommendedName>
        <fullName evidence="3">MABP1/WDR62 second WD40 domain-containing protein</fullName>
    </recommendedName>
</protein>
<dbReference type="PROSITE" id="PS50082">
    <property type="entry name" value="WD_REPEATS_2"/>
    <property type="match status" value="2"/>
</dbReference>
<evidence type="ECO:0000259" key="3">
    <source>
        <dbReference type="Pfam" id="PF24782"/>
    </source>
</evidence>
<dbReference type="InterPro" id="IPR036322">
    <property type="entry name" value="WD40_repeat_dom_sf"/>
</dbReference>
<reference evidence="4" key="3">
    <citation type="submission" date="2015-06" db="UniProtKB">
        <authorList>
            <consortium name="EnsemblMetazoa"/>
        </authorList>
    </citation>
    <scope>IDENTIFICATION</scope>
</reference>
<proteinExistence type="predicted"/>
<evidence type="ECO:0000256" key="1">
    <source>
        <dbReference type="PROSITE-ProRule" id="PRU00221"/>
    </source>
</evidence>